<accession>A0A7D9HII5</accession>
<evidence type="ECO:0000313" key="1">
    <source>
        <dbReference type="EMBL" id="CAB3983335.1"/>
    </source>
</evidence>
<organism evidence="1 2">
    <name type="scientific">Paramuricea clavata</name>
    <name type="common">Red gorgonian</name>
    <name type="synonym">Violescent sea-whip</name>
    <dbReference type="NCBI Taxonomy" id="317549"/>
    <lineage>
        <taxon>Eukaryota</taxon>
        <taxon>Metazoa</taxon>
        <taxon>Cnidaria</taxon>
        <taxon>Anthozoa</taxon>
        <taxon>Octocorallia</taxon>
        <taxon>Malacalcyonacea</taxon>
        <taxon>Plexauridae</taxon>
        <taxon>Paramuricea</taxon>
    </lineage>
</organism>
<sequence>MAKVLDLPAVPPFSVSHHRTLAQRWEKWTKSLDYYLRASGVTDQKQKRAVLLPLAGPDVQEIFETLPNTGDDYKTALEKLNEYFQPKRNIPFERHVFRQASQQPDESMDV</sequence>
<dbReference type="PANTHER" id="PTHR33198:SF19">
    <property type="entry name" value="CCHC-TYPE DOMAIN-CONTAINING PROTEIN"/>
    <property type="match status" value="1"/>
</dbReference>
<reference evidence="1" key="1">
    <citation type="submission" date="2020-04" db="EMBL/GenBank/DDBJ databases">
        <authorList>
            <person name="Alioto T."/>
            <person name="Alioto T."/>
            <person name="Gomez Garrido J."/>
        </authorList>
    </citation>
    <scope>NUCLEOTIDE SEQUENCE</scope>
    <source>
        <strain evidence="1">A484AB</strain>
    </source>
</reference>
<dbReference type="Proteomes" id="UP001152795">
    <property type="component" value="Unassembled WGS sequence"/>
</dbReference>
<dbReference type="AlphaFoldDB" id="A0A7D9HII5"/>
<dbReference type="OrthoDB" id="5988102at2759"/>
<proteinExistence type="predicted"/>
<gene>
    <name evidence="1" type="ORF">PACLA_8A075465</name>
</gene>
<evidence type="ECO:0000313" key="2">
    <source>
        <dbReference type="Proteomes" id="UP001152795"/>
    </source>
</evidence>
<name>A0A7D9HII5_PARCT</name>
<comment type="caution">
    <text evidence="1">The sequence shown here is derived from an EMBL/GenBank/DDBJ whole genome shotgun (WGS) entry which is preliminary data.</text>
</comment>
<dbReference type="EMBL" id="CACRXK020000602">
    <property type="protein sequence ID" value="CAB3983335.1"/>
    <property type="molecule type" value="Genomic_DNA"/>
</dbReference>
<dbReference type="PANTHER" id="PTHR33198">
    <property type="entry name" value="ANK_REP_REGION DOMAIN-CONTAINING PROTEIN-RELATED"/>
    <property type="match status" value="1"/>
</dbReference>
<protein>
    <submittedName>
        <fullName evidence="1">Uncharacterized protein</fullName>
    </submittedName>
</protein>
<keyword evidence="2" id="KW-1185">Reference proteome</keyword>